<evidence type="ECO:0000313" key="2">
    <source>
        <dbReference type="Proteomes" id="UP000589521"/>
    </source>
</evidence>
<proteinExistence type="predicted"/>
<dbReference type="RefSeq" id="WP_179925325.1">
    <property type="nucleotide sequence ID" value="NZ_JACBXX010000125.1"/>
</dbReference>
<dbReference type="Proteomes" id="UP000589521">
    <property type="component" value="Unassembled WGS sequence"/>
</dbReference>
<sequence length="101" mass="11503">MKTPHRITLVRGEASQKYNPELDIYEGLVGQESTVPCLVNFISQAKIFEEYGNRNEKVMICRFQQTQEPFQAAIYQGNRYEPLDQIDAPIKGAVRLKKVGG</sequence>
<gene>
    <name evidence="1" type="ORF">HZY94_05365</name>
</gene>
<evidence type="ECO:0000313" key="1">
    <source>
        <dbReference type="EMBL" id="NYS96605.1"/>
    </source>
</evidence>
<dbReference type="AlphaFoldDB" id="A0A7Z0S6C5"/>
<organism evidence="1 2">
    <name type="scientific">Streptococcus danieliae</name>
    <dbReference type="NCBI Taxonomy" id="747656"/>
    <lineage>
        <taxon>Bacteria</taxon>
        <taxon>Bacillati</taxon>
        <taxon>Bacillota</taxon>
        <taxon>Bacilli</taxon>
        <taxon>Lactobacillales</taxon>
        <taxon>Streptococcaceae</taxon>
        <taxon>Streptococcus</taxon>
    </lineage>
</organism>
<dbReference type="EMBL" id="JACBXX010000125">
    <property type="protein sequence ID" value="NYS96605.1"/>
    <property type="molecule type" value="Genomic_DNA"/>
</dbReference>
<name>A0A7Z0S6C5_9STRE</name>
<reference evidence="1 2" key="1">
    <citation type="submission" date="2020-07" db="EMBL/GenBank/DDBJ databases">
        <title>MOT database genomes.</title>
        <authorList>
            <person name="Joseph S."/>
            <person name="Aduse-Opoku J."/>
            <person name="Hashim A."/>
            <person name="Wade W."/>
            <person name="Curtis M."/>
        </authorList>
    </citation>
    <scope>NUCLEOTIDE SEQUENCE [LARGE SCALE GENOMIC DNA]</scope>
    <source>
        <strain evidence="1 2">STR</strain>
    </source>
</reference>
<protein>
    <recommendedName>
        <fullName evidence="3">Phage protein</fullName>
    </recommendedName>
</protein>
<comment type="caution">
    <text evidence="1">The sequence shown here is derived from an EMBL/GenBank/DDBJ whole genome shotgun (WGS) entry which is preliminary data.</text>
</comment>
<accession>A0A7Z0S6C5</accession>
<evidence type="ECO:0008006" key="3">
    <source>
        <dbReference type="Google" id="ProtNLM"/>
    </source>
</evidence>